<comment type="pathway">
    <text evidence="2">Protein modification; protein glycosylation.</text>
</comment>
<evidence type="ECO:0000256" key="9">
    <source>
        <dbReference type="ARBA" id="ARBA00022968"/>
    </source>
</evidence>
<feature type="compositionally biased region" description="Polar residues" evidence="12">
    <location>
        <begin position="29"/>
        <end position="41"/>
    </location>
</feature>
<evidence type="ECO:0000256" key="12">
    <source>
        <dbReference type="SAM" id="MobiDB-lite"/>
    </source>
</evidence>
<dbReference type="Pfam" id="PF02434">
    <property type="entry name" value="Fringe"/>
    <property type="match status" value="1"/>
</dbReference>
<evidence type="ECO:0000256" key="6">
    <source>
        <dbReference type="ARBA" id="ARBA00022679"/>
    </source>
</evidence>
<dbReference type="EC" id="2.4.1.122" evidence="4"/>
<sequence length="595" mass="68063">MTLSDFVRGLFGEPPIASPSHPPQSHPQTANPYANIAQGSGWTPRRRRSTRRFLPRPLRRAIRFLKSNWLSFPLFAIVCFLLGAAVLPYDSTLRLGVRWNWKRLVTGGRPSEEWVLRERPEYEVDWGRDVGVVLKTGYGTRGRVPAWFESVRGWGEVVVIADYEGEMVLGDGGERVVKVYDMVERGLENPILGGLLGHKRVGKYERLTAAVGAKDEELAGGLSKEFGWELDALKFIPGLEFAYQRWPDKKWYLLVDDDTFLVETSVKRFLGHFDPEEKHYLGNAVGDFRARFAHGGSAVILSQAAMRALVKENPKALKTSYLESLDEVWGDRLLAKALIRVGIYLDERYAYLFNGEPPRRSKIRGDRMCSPILSFHTLPQPEMMRDVGEHFRNVTEPVFWLDLWKIYGVPAPWRWDPEMTKKTIKDPKQREEMSRIVLRDVKSEWECLAEYNRRFRASTGTGWAWGKPEPDVCVIFRSAPPFESEVDAWTLDWDYVGPVDEAVYTHENVASAQDCMEKCTEKAFKKCIAWTWESSTGRCHVSPWMIVGEEVKEQDKVSGFNIRRVRKLERECPTFDGYETIGAGGITASDYTSSN</sequence>
<dbReference type="InterPro" id="IPR003378">
    <property type="entry name" value="Fringe-like_glycosylTrfase"/>
</dbReference>
<reference evidence="16 17" key="1">
    <citation type="journal article" date="2023" name="bioRxiv">
        <title>High-quality genome assemblies of four members of thePodospora anserinaspecies complex.</title>
        <authorList>
            <person name="Ament-Velasquez S.L."/>
            <person name="Vogan A.A."/>
            <person name="Wallerman O."/>
            <person name="Hartmann F."/>
            <person name="Gautier V."/>
            <person name="Silar P."/>
            <person name="Giraud T."/>
            <person name="Johannesson H."/>
        </authorList>
    </citation>
    <scope>NUCLEOTIDE SEQUENCE [LARGE SCALE GENOMIC DNA]</scope>
    <source>
        <strain evidence="16 17">CBS 112042</strain>
    </source>
</reference>
<dbReference type="EMBL" id="JAFFGZ010000004">
    <property type="protein sequence ID" value="KAK4646007.1"/>
    <property type="molecule type" value="Genomic_DNA"/>
</dbReference>
<accession>A0ABR0FRQ9</accession>
<dbReference type="InterPro" id="IPR003609">
    <property type="entry name" value="Pan_app"/>
</dbReference>
<organism evidence="16 17">
    <name type="scientific">Podospora bellae-mahoneyi</name>
    <dbReference type="NCBI Taxonomy" id="2093777"/>
    <lineage>
        <taxon>Eukaryota</taxon>
        <taxon>Fungi</taxon>
        <taxon>Dikarya</taxon>
        <taxon>Ascomycota</taxon>
        <taxon>Pezizomycotina</taxon>
        <taxon>Sordariomycetes</taxon>
        <taxon>Sordariomycetidae</taxon>
        <taxon>Sordariales</taxon>
        <taxon>Podosporaceae</taxon>
        <taxon>Podospora</taxon>
    </lineage>
</organism>
<gene>
    <name evidence="16" type="ORF">QC761_206550</name>
</gene>
<dbReference type="Pfam" id="PF00024">
    <property type="entry name" value="PAN_1"/>
    <property type="match status" value="1"/>
</dbReference>
<evidence type="ECO:0000256" key="4">
    <source>
        <dbReference type="ARBA" id="ARBA00012557"/>
    </source>
</evidence>
<evidence type="ECO:0000256" key="1">
    <source>
        <dbReference type="ARBA" id="ARBA00004606"/>
    </source>
</evidence>
<evidence type="ECO:0000256" key="11">
    <source>
        <dbReference type="ARBA" id="ARBA00023136"/>
    </source>
</evidence>
<keyword evidence="10 13" id="KW-1133">Transmembrane helix</keyword>
<feature type="region of interest" description="Disordered" evidence="12">
    <location>
        <begin position="17"/>
        <end position="43"/>
    </location>
</feature>
<dbReference type="Proteomes" id="UP001322138">
    <property type="component" value="Unassembled WGS sequence"/>
</dbReference>
<keyword evidence="5" id="KW-0328">Glycosyltransferase</keyword>
<evidence type="ECO:0000256" key="2">
    <source>
        <dbReference type="ARBA" id="ARBA00004922"/>
    </source>
</evidence>
<evidence type="ECO:0000313" key="17">
    <source>
        <dbReference type="Proteomes" id="UP001322138"/>
    </source>
</evidence>
<dbReference type="PANTHER" id="PTHR23033:SF40">
    <property type="entry name" value="APPLE DOMAIN-CONTAINING PROTEIN"/>
    <property type="match status" value="1"/>
</dbReference>
<evidence type="ECO:0000259" key="14">
    <source>
        <dbReference type="Pfam" id="PF00024"/>
    </source>
</evidence>
<evidence type="ECO:0000259" key="15">
    <source>
        <dbReference type="Pfam" id="PF02434"/>
    </source>
</evidence>
<keyword evidence="6" id="KW-0808">Transferase</keyword>
<protein>
    <recommendedName>
        <fullName evidence="4">N-acetylgalactosaminide beta-1,3-galactosyltransferase</fullName>
        <ecNumber evidence="4">2.4.1.122</ecNumber>
    </recommendedName>
</protein>
<comment type="similarity">
    <text evidence="3">Belongs to the glycosyltransferase 31 family. Beta3-Gal-T subfamily.</text>
</comment>
<evidence type="ECO:0000256" key="7">
    <source>
        <dbReference type="ARBA" id="ARBA00022692"/>
    </source>
</evidence>
<evidence type="ECO:0000256" key="5">
    <source>
        <dbReference type="ARBA" id="ARBA00022676"/>
    </source>
</evidence>
<evidence type="ECO:0000256" key="3">
    <source>
        <dbReference type="ARBA" id="ARBA00006462"/>
    </source>
</evidence>
<dbReference type="PANTHER" id="PTHR23033">
    <property type="entry name" value="BETA1,3-GALACTOSYLTRANSFERASE"/>
    <property type="match status" value="1"/>
</dbReference>
<dbReference type="GeneID" id="87895873"/>
<feature type="transmembrane region" description="Helical" evidence="13">
    <location>
        <begin position="69"/>
        <end position="89"/>
    </location>
</feature>
<proteinExistence type="inferred from homology"/>
<evidence type="ECO:0000313" key="16">
    <source>
        <dbReference type="EMBL" id="KAK4646007.1"/>
    </source>
</evidence>
<comment type="subcellular location">
    <subcellularLocation>
        <location evidence="1">Membrane</location>
        <topology evidence="1">Single-pass type II membrane protein</topology>
    </subcellularLocation>
</comment>
<keyword evidence="9" id="KW-0735">Signal-anchor</keyword>
<keyword evidence="17" id="KW-1185">Reference proteome</keyword>
<evidence type="ECO:0000256" key="8">
    <source>
        <dbReference type="ARBA" id="ARBA00022741"/>
    </source>
</evidence>
<keyword evidence="8" id="KW-0547">Nucleotide-binding</keyword>
<evidence type="ECO:0000256" key="10">
    <source>
        <dbReference type="ARBA" id="ARBA00022989"/>
    </source>
</evidence>
<keyword evidence="7 13" id="KW-0812">Transmembrane</keyword>
<keyword evidence="11 13" id="KW-0472">Membrane</keyword>
<feature type="domain" description="Fringe-like glycosyltransferase" evidence="15">
    <location>
        <begin position="247"/>
        <end position="309"/>
    </location>
</feature>
<name>A0ABR0FRQ9_9PEZI</name>
<evidence type="ECO:0000256" key="13">
    <source>
        <dbReference type="SAM" id="Phobius"/>
    </source>
</evidence>
<comment type="caution">
    <text evidence="16">The sequence shown here is derived from an EMBL/GenBank/DDBJ whole genome shotgun (WGS) entry which is preliminary data.</text>
</comment>
<dbReference type="InterPro" id="IPR026050">
    <property type="entry name" value="C1GALT1/C1GALT1_chp1"/>
</dbReference>
<dbReference type="Gene3D" id="3.50.4.10">
    <property type="entry name" value="Hepatocyte Growth Factor"/>
    <property type="match status" value="1"/>
</dbReference>
<feature type="domain" description="Apple" evidence="14">
    <location>
        <begin position="505"/>
        <end position="546"/>
    </location>
</feature>
<dbReference type="RefSeq" id="XP_062734983.1">
    <property type="nucleotide sequence ID" value="XM_062876391.1"/>
</dbReference>
<dbReference type="Gene3D" id="3.90.550.50">
    <property type="match status" value="1"/>
</dbReference>